<dbReference type="InterPro" id="IPR001845">
    <property type="entry name" value="HTH_ArsR_DNA-bd_dom"/>
</dbReference>
<dbReference type="InterPro" id="IPR036390">
    <property type="entry name" value="WH_DNA-bd_sf"/>
</dbReference>
<evidence type="ECO:0000313" key="2">
    <source>
        <dbReference type="EMBL" id="MBB5139639.1"/>
    </source>
</evidence>
<dbReference type="InterPro" id="IPR011991">
    <property type="entry name" value="ArsR-like_HTH"/>
</dbReference>
<proteinExistence type="predicted"/>
<dbReference type="EMBL" id="JACHGN010000031">
    <property type="protein sequence ID" value="MBB5139639.1"/>
    <property type="molecule type" value="Genomic_DNA"/>
</dbReference>
<dbReference type="CDD" id="cd00090">
    <property type="entry name" value="HTH_ARSR"/>
    <property type="match status" value="1"/>
</dbReference>
<dbReference type="AlphaFoldDB" id="A0A840PL18"/>
<protein>
    <submittedName>
        <fullName evidence="2">DNA-binding transcriptional ArsR family regulator</fullName>
    </submittedName>
</protein>
<accession>A0A840PL18</accession>
<dbReference type="Pfam" id="PF12840">
    <property type="entry name" value="HTH_20"/>
    <property type="match status" value="1"/>
</dbReference>
<dbReference type="Gene3D" id="1.10.10.10">
    <property type="entry name" value="Winged helix-like DNA-binding domain superfamily/Winged helix DNA-binding domain"/>
    <property type="match status" value="1"/>
</dbReference>
<gene>
    <name evidence="2" type="ORF">HNP84_009403</name>
</gene>
<dbReference type="RefSeq" id="WP_185056459.1">
    <property type="nucleotide sequence ID" value="NZ_BAABIX010000067.1"/>
</dbReference>
<dbReference type="SMART" id="SM00418">
    <property type="entry name" value="HTH_ARSR"/>
    <property type="match status" value="1"/>
</dbReference>
<dbReference type="SUPFAM" id="SSF46785">
    <property type="entry name" value="Winged helix' DNA-binding domain"/>
    <property type="match status" value="1"/>
</dbReference>
<keyword evidence="2" id="KW-0238">DNA-binding</keyword>
<evidence type="ECO:0000313" key="3">
    <source>
        <dbReference type="Proteomes" id="UP000578449"/>
    </source>
</evidence>
<dbReference type="GO" id="GO:0003677">
    <property type="term" value="F:DNA binding"/>
    <property type="evidence" value="ECO:0007669"/>
    <property type="project" value="UniProtKB-KW"/>
</dbReference>
<sequence length="183" mass="20491">MDTLELILHPVRLRIMWALSGGRTRTTSDLCESLPDVPKTTLYRHVGMLADAGLLEVASEQRVRGMIERHYRLRRDALHIDPDTAQAMSNEDHRHGFAVAMAALLAEFNAYLDRPGADPAADRVGYRQGMLWLSPEEMEEVAGELLEVLRARAGNGPAPRRRPHVISAIFFPTEQRNQDDGGL</sequence>
<dbReference type="Proteomes" id="UP000578449">
    <property type="component" value="Unassembled WGS sequence"/>
</dbReference>
<organism evidence="2 3">
    <name type="scientific">Thermocatellispora tengchongensis</name>
    <dbReference type="NCBI Taxonomy" id="1073253"/>
    <lineage>
        <taxon>Bacteria</taxon>
        <taxon>Bacillati</taxon>
        <taxon>Actinomycetota</taxon>
        <taxon>Actinomycetes</taxon>
        <taxon>Streptosporangiales</taxon>
        <taxon>Streptosporangiaceae</taxon>
        <taxon>Thermocatellispora</taxon>
    </lineage>
</organism>
<dbReference type="Gene3D" id="6.10.140.2180">
    <property type="match status" value="1"/>
</dbReference>
<dbReference type="GO" id="GO:0003700">
    <property type="term" value="F:DNA-binding transcription factor activity"/>
    <property type="evidence" value="ECO:0007669"/>
    <property type="project" value="InterPro"/>
</dbReference>
<dbReference type="InterPro" id="IPR036388">
    <property type="entry name" value="WH-like_DNA-bd_sf"/>
</dbReference>
<keyword evidence="3" id="KW-1185">Reference proteome</keyword>
<evidence type="ECO:0000259" key="1">
    <source>
        <dbReference type="SMART" id="SM00418"/>
    </source>
</evidence>
<reference evidence="2 3" key="1">
    <citation type="submission" date="2020-08" db="EMBL/GenBank/DDBJ databases">
        <title>Genomic Encyclopedia of Type Strains, Phase IV (KMG-IV): sequencing the most valuable type-strain genomes for metagenomic binning, comparative biology and taxonomic classification.</title>
        <authorList>
            <person name="Goeker M."/>
        </authorList>
    </citation>
    <scope>NUCLEOTIDE SEQUENCE [LARGE SCALE GENOMIC DNA]</scope>
    <source>
        <strain evidence="2 3">DSM 45615</strain>
    </source>
</reference>
<feature type="domain" description="HTH arsR-type" evidence="1">
    <location>
        <begin position="2"/>
        <end position="86"/>
    </location>
</feature>
<comment type="caution">
    <text evidence="2">The sequence shown here is derived from an EMBL/GenBank/DDBJ whole genome shotgun (WGS) entry which is preliminary data.</text>
</comment>
<name>A0A840PL18_9ACTN</name>